<evidence type="ECO:0000313" key="1">
    <source>
        <dbReference type="EMBL" id="GAO31390.1"/>
    </source>
</evidence>
<dbReference type="Proteomes" id="UP000032900">
    <property type="component" value="Unassembled WGS sequence"/>
</dbReference>
<evidence type="ECO:0000313" key="2">
    <source>
        <dbReference type="Proteomes" id="UP000032900"/>
    </source>
</evidence>
<dbReference type="EMBL" id="BAZW01000046">
    <property type="protein sequence ID" value="GAO31390.1"/>
    <property type="molecule type" value="Genomic_DNA"/>
</dbReference>
<organism evidence="1 2">
    <name type="scientific">Geofilum rubicundum JCM 15548</name>
    <dbReference type="NCBI Taxonomy" id="1236989"/>
    <lineage>
        <taxon>Bacteria</taxon>
        <taxon>Pseudomonadati</taxon>
        <taxon>Bacteroidota</taxon>
        <taxon>Bacteroidia</taxon>
        <taxon>Marinilabiliales</taxon>
        <taxon>Marinilabiliaceae</taxon>
        <taxon>Geofilum</taxon>
    </lineage>
</organism>
<dbReference type="PROSITE" id="PS51257">
    <property type="entry name" value="PROKAR_LIPOPROTEIN"/>
    <property type="match status" value="1"/>
</dbReference>
<keyword evidence="2" id="KW-1185">Reference proteome</keyword>
<dbReference type="AlphaFoldDB" id="A0A0E9M2Q2"/>
<gene>
    <name evidence="1" type="ORF">JCM15548_13746</name>
</gene>
<sequence length="52" mass="5731">MAASKPFLVSIILQVPINGFLACVHDVTTKRVATNIALIKVIITIERLTRLK</sequence>
<proteinExistence type="predicted"/>
<name>A0A0E9M2Q2_9BACT</name>
<dbReference type="STRING" id="1236989.JCM15548_13746"/>
<comment type="caution">
    <text evidence="1">The sequence shown here is derived from an EMBL/GenBank/DDBJ whole genome shotgun (WGS) entry which is preliminary data.</text>
</comment>
<protein>
    <submittedName>
        <fullName evidence="1">Uncharacterized protein</fullName>
    </submittedName>
</protein>
<accession>A0A0E9M2Q2</accession>
<reference evidence="1 2" key="1">
    <citation type="journal article" date="2015" name="Microbes Environ.">
        <title>Distribution and evolution of nitrogen fixation genes in the phylum bacteroidetes.</title>
        <authorList>
            <person name="Inoue J."/>
            <person name="Oshima K."/>
            <person name="Suda W."/>
            <person name="Sakamoto M."/>
            <person name="Iino T."/>
            <person name="Noda S."/>
            <person name="Hongoh Y."/>
            <person name="Hattori M."/>
            <person name="Ohkuma M."/>
        </authorList>
    </citation>
    <scope>NUCLEOTIDE SEQUENCE [LARGE SCALE GENOMIC DNA]</scope>
    <source>
        <strain evidence="1">JCM 15548</strain>
    </source>
</reference>